<reference evidence="2" key="2">
    <citation type="journal article" date="2013" name="Nat. Commun.">
        <title>Genome of the Chinese tree shrew.</title>
        <authorList>
            <person name="Fan Y."/>
            <person name="Huang Z.Y."/>
            <person name="Cao C.C."/>
            <person name="Chen C.S."/>
            <person name="Chen Y.X."/>
            <person name="Fan D.D."/>
            <person name="He J."/>
            <person name="Hou H.L."/>
            <person name="Hu L."/>
            <person name="Hu X.T."/>
            <person name="Jiang X.T."/>
            <person name="Lai R."/>
            <person name="Lang Y.S."/>
            <person name="Liang B."/>
            <person name="Liao S.G."/>
            <person name="Mu D."/>
            <person name="Ma Y.Y."/>
            <person name="Niu Y.Y."/>
            <person name="Sun X.Q."/>
            <person name="Xia J.Q."/>
            <person name="Xiao J."/>
            <person name="Xiong Z.Q."/>
            <person name="Xu L."/>
            <person name="Yang L."/>
            <person name="Zhang Y."/>
            <person name="Zhao W."/>
            <person name="Zhao X.D."/>
            <person name="Zheng Y.T."/>
            <person name="Zhou J.M."/>
            <person name="Zhu Y.B."/>
            <person name="Zhang G.J."/>
            <person name="Wang J."/>
            <person name="Yao Y.G."/>
        </authorList>
    </citation>
    <scope>NUCLEOTIDE SEQUENCE [LARGE SCALE GENOMIC DNA]</scope>
</reference>
<proteinExistence type="predicted"/>
<keyword evidence="2" id="KW-1185">Reference proteome</keyword>
<gene>
    <name evidence="1" type="ORF">TREES_T100000683</name>
</gene>
<dbReference type="EMBL" id="KB320779">
    <property type="protein sequence ID" value="ELW63385.1"/>
    <property type="molecule type" value="Genomic_DNA"/>
</dbReference>
<organism evidence="1 2">
    <name type="scientific">Tupaia chinensis</name>
    <name type="common">Chinese tree shrew</name>
    <name type="synonym">Tupaia belangeri chinensis</name>
    <dbReference type="NCBI Taxonomy" id="246437"/>
    <lineage>
        <taxon>Eukaryota</taxon>
        <taxon>Metazoa</taxon>
        <taxon>Chordata</taxon>
        <taxon>Craniata</taxon>
        <taxon>Vertebrata</taxon>
        <taxon>Euteleostomi</taxon>
        <taxon>Mammalia</taxon>
        <taxon>Eutheria</taxon>
        <taxon>Euarchontoglires</taxon>
        <taxon>Scandentia</taxon>
        <taxon>Tupaiidae</taxon>
        <taxon>Tupaia</taxon>
    </lineage>
</organism>
<dbReference type="InParanoid" id="L9KKA2"/>
<dbReference type="AlphaFoldDB" id="L9KKA2"/>
<evidence type="ECO:0000313" key="1">
    <source>
        <dbReference type="EMBL" id="ELW63385.1"/>
    </source>
</evidence>
<evidence type="ECO:0000313" key="2">
    <source>
        <dbReference type="Proteomes" id="UP000011518"/>
    </source>
</evidence>
<reference evidence="2" key="1">
    <citation type="submission" date="2012-07" db="EMBL/GenBank/DDBJ databases">
        <title>Genome of the Chinese tree shrew, a rising model animal genetically related to primates.</title>
        <authorList>
            <person name="Zhang G."/>
            <person name="Fan Y."/>
            <person name="Yao Y."/>
            <person name="Huang Z."/>
        </authorList>
    </citation>
    <scope>NUCLEOTIDE SEQUENCE [LARGE SCALE GENOMIC DNA]</scope>
</reference>
<accession>L9KKA2</accession>
<dbReference type="Proteomes" id="UP000011518">
    <property type="component" value="Unassembled WGS sequence"/>
</dbReference>
<sequence>MERSTVREPAGQRLGSVWDCAVPSPVPLSVALPFLGGAGTSEKSHRVVCVWSICRHDCVEEIQVAVPAGGAAGSVRGAPHCSEGIEELLQTQTRARFTGSVYKPSFGRRRQLWLR</sequence>
<protein>
    <submittedName>
        <fullName evidence="1">Uncharacterized protein</fullName>
    </submittedName>
</protein>
<name>L9KKA2_TUPCH</name>